<dbReference type="SUPFAM" id="SSF57850">
    <property type="entry name" value="RING/U-box"/>
    <property type="match status" value="1"/>
</dbReference>
<dbReference type="GO" id="GO:0043235">
    <property type="term" value="C:receptor complex"/>
    <property type="evidence" value="ECO:0007669"/>
    <property type="project" value="TreeGrafter"/>
</dbReference>
<dbReference type="GO" id="GO:0005886">
    <property type="term" value="C:plasma membrane"/>
    <property type="evidence" value="ECO:0007669"/>
    <property type="project" value="TreeGrafter"/>
</dbReference>
<dbReference type="InterPro" id="IPR000719">
    <property type="entry name" value="Prot_kinase_dom"/>
</dbReference>
<dbReference type="EMBL" id="HBKN01043351">
    <property type="protein sequence ID" value="CAE2332249.1"/>
    <property type="molecule type" value="Transcribed_RNA"/>
</dbReference>
<dbReference type="Pfam" id="PF07714">
    <property type="entry name" value="PK_Tyr_Ser-Thr"/>
    <property type="match status" value="1"/>
</dbReference>
<dbReference type="InterPro" id="IPR050122">
    <property type="entry name" value="RTK"/>
</dbReference>
<dbReference type="GO" id="GO:0004714">
    <property type="term" value="F:transmembrane receptor protein tyrosine kinase activity"/>
    <property type="evidence" value="ECO:0007669"/>
    <property type="project" value="TreeGrafter"/>
</dbReference>
<protein>
    <recommendedName>
        <fullName evidence="1">Protein kinase domain-containing protein</fullName>
    </recommendedName>
</protein>
<dbReference type="CDD" id="cd00192">
    <property type="entry name" value="PTKc"/>
    <property type="match status" value="1"/>
</dbReference>
<proteinExistence type="predicted"/>
<dbReference type="InterPro" id="IPR013083">
    <property type="entry name" value="Znf_RING/FYVE/PHD"/>
</dbReference>
<organism evidence="2">
    <name type="scientific">Guillardia theta</name>
    <name type="common">Cryptophyte</name>
    <name type="synonym">Cryptomonas phi</name>
    <dbReference type="NCBI Taxonomy" id="55529"/>
    <lineage>
        <taxon>Eukaryota</taxon>
        <taxon>Cryptophyceae</taxon>
        <taxon>Pyrenomonadales</taxon>
        <taxon>Geminigeraceae</taxon>
        <taxon>Guillardia</taxon>
    </lineage>
</organism>
<dbReference type="PRINTS" id="PR00109">
    <property type="entry name" value="TYRKINASE"/>
</dbReference>
<evidence type="ECO:0000259" key="1">
    <source>
        <dbReference type="PROSITE" id="PS50011"/>
    </source>
</evidence>
<dbReference type="CDD" id="cd16649">
    <property type="entry name" value="mRING-HC-C3HC5_CGRF1-like"/>
    <property type="match status" value="1"/>
</dbReference>
<dbReference type="SUPFAM" id="SSF56112">
    <property type="entry name" value="Protein kinase-like (PK-like)"/>
    <property type="match status" value="1"/>
</dbReference>
<evidence type="ECO:0000313" key="2">
    <source>
        <dbReference type="EMBL" id="CAE2332249.1"/>
    </source>
</evidence>
<dbReference type="InterPro" id="IPR001245">
    <property type="entry name" value="Ser-Thr/Tyr_kinase_cat_dom"/>
</dbReference>
<reference evidence="2" key="1">
    <citation type="submission" date="2021-01" db="EMBL/GenBank/DDBJ databases">
        <authorList>
            <person name="Corre E."/>
            <person name="Pelletier E."/>
            <person name="Niang G."/>
            <person name="Scheremetjew M."/>
            <person name="Finn R."/>
            <person name="Kale V."/>
            <person name="Holt S."/>
            <person name="Cochrane G."/>
            <person name="Meng A."/>
            <person name="Brown T."/>
            <person name="Cohen L."/>
        </authorList>
    </citation>
    <scope>NUCLEOTIDE SEQUENCE</scope>
    <source>
        <strain evidence="2">CCMP 2712</strain>
    </source>
</reference>
<dbReference type="Pfam" id="PF13920">
    <property type="entry name" value="zf-C3HC4_3"/>
    <property type="match status" value="1"/>
</dbReference>
<dbReference type="Gene3D" id="1.10.510.10">
    <property type="entry name" value="Transferase(Phosphotransferase) domain 1"/>
    <property type="match status" value="1"/>
</dbReference>
<dbReference type="PROSITE" id="PS50011">
    <property type="entry name" value="PROTEIN_KINASE_DOM"/>
    <property type="match status" value="1"/>
</dbReference>
<accession>A0A7S4UVP9</accession>
<dbReference type="GO" id="GO:0007169">
    <property type="term" value="P:cell surface receptor protein tyrosine kinase signaling pathway"/>
    <property type="evidence" value="ECO:0007669"/>
    <property type="project" value="TreeGrafter"/>
</dbReference>
<sequence length="345" mass="38901">MRQIGVGTFKLVYQARWQQPHGASSEVAVLRIRGSGSAGRMKEFEQEVKIFQHLGFHPKLLQLLAITNEPGSGDYCMVTELASKGALDVILSSLAKERQTLSLLVQLQVARQICDGMVHLALHGVVHGDLATRNVLVFRLDARNHLDVSVKVADYGLSIISARWYRQSHAASFNTARSMTRPVRWMAPESIERRQFSEKSDVWAFGVTMWEIWTYAEKIPYESVSEDSLVETKVLGGERLPRSPSCPAAVYSIMLECWRERKSERPGFSDLQRKLQQHDLTVAESSSEDEPDDYSQQCVICLEREAVWALIPCGHMCLCEVHKEGAASRPCPICRSNPTSVHRIY</sequence>
<gene>
    <name evidence="2" type="ORF">GTHE00462_LOCUS33963</name>
</gene>
<dbReference type="AlphaFoldDB" id="A0A7S4UVP9"/>
<dbReference type="GO" id="GO:0005524">
    <property type="term" value="F:ATP binding"/>
    <property type="evidence" value="ECO:0007669"/>
    <property type="project" value="InterPro"/>
</dbReference>
<dbReference type="InterPro" id="IPR011009">
    <property type="entry name" value="Kinase-like_dom_sf"/>
</dbReference>
<dbReference type="PANTHER" id="PTHR24416:SF611">
    <property type="entry name" value="TYROSINE-PROTEIN KINASE TRANSMEMBRANE RECEPTOR ROR"/>
    <property type="match status" value="1"/>
</dbReference>
<dbReference type="PANTHER" id="PTHR24416">
    <property type="entry name" value="TYROSINE-PROTEIN KINASE RECEPTOR"/>
    <property type="match status" value="1"/>
</dbReference>
<name>A0A7S4UVP9_GUITH</name>
<dbReference type="InterPro" id="IPR008266">
    <property type="entry name" value="Tyr_kinase_AS"/>
</dbReference>
<feature type="domain" description="Protein kinase" evidence="1">
    <location>
        <begin position="1"/>
        <end position="281"/>
    </location>
</feature>
<dbReference type="OMA" id="FRIMESC"/>
<dbReference type="Gene3D" id="3.30.40.10">
    <property type="entry name" value="Zinc/RING finger domain, C3HC4 (zinc finger)"/>
    <property type="match status" value="1"/>
</dbReference>
<dbReference type="PROSITE" id="PS00109">
    <property type="entry name" value="PROTEIN_KINASE_TYR"/>
    <property type="match status" value="1"/>
</dbReference>